<dbReference type="SUPFAM" id="SSF48371">
    <property type="entry name" value="ARM repeat"/>
    <property type="match status" value="1"/>
</dbReference>
<dbReference type="PANTHER" id="PTHR15712:SF23">
    <property type="entry name" value="ARMADILLO REPEAT CONTAINING 10"/>
    <property type="match status" value="1"/>
</dbReference>
<evidence type="ECO:0000313" key="10">
    <source>
        <dbReference type="Proteomes" id="UP001164746"/>
    </source>
</evidence>
<keyword evidence="10" id="KW-1185">Reference proteome</keyword>
<evidence type="ECO:0000256" key="7">
    <source>
        <dbReference type="SAM" id="MobiDB-lite"/>
    </source>
</evidence>
<keyword evidence="4" id="KW-1133">Transmembrane helix</keyword>
<dbReference type="EMBL" id="CP111025">
    <property type="protein sequence ID" value="WAR24991.1"/>
    <property type="molecule type" value="Genomic_DNA"/>
</dbReference>
<keyword evidence="6" id="KW-0472">Membrane</keyword>
<organism evidence="9 10">
    <name type="scientific">Mya arenaria</name>
    <name type="common">Soft-shell clam</name>
    <dbReference type="NCBI Taxonomy" id="6604"/>
    <lineage>
        <taxon>Eukaryota</taxon>
        <taxon>Metazoa</taxon>
        <taxon>Spiralia</taxon>
        <taxon>Lophotrochozoa</taxon>
        <taxon>Mollusca</taxon>
        <taxon>Bivalvia</taxon>
        <taxon>Autobranchia</taxon>
        <taxon>Heteroconchia</taxon>
        <taxon>Euheterodonta</taxon>
        <taxon>Imparidentia</taxon>
        <taxon>Neoheterodontei</taxon>
        <taxon>Myida</taxon>
        <taxon>Myoidea</taxon>
        <taxon>Myidae</taxon>
        <taxon>Mya</taxon>
    </lineage>
</organism>
<sequence>MASILTFCYSVFINIDGKLNQIAKNKISSFESTNTWEDVLSDFMNKANVTLQKTDSVTISVCKNSTDVESFHPDISESISVLNTFDCSIKERYDYTCGSVIVPEGDSLEGVVSVRLQMDCSTPIKFPYYAGNNPVAVRKDICCHCGEGGTERDAALLQKYKTVLPVCRACKLIKDIPKRNPIKVVNIPKPKNKQKQTPKSQKKQEDEQKPGTSKDPNGTVSTTAVKLSESFVVPSDDDCGSPIPDKEGLTVSASWAILNSSNQSSPQLSPIGEVTVEYEELLREHRESESQQFTAEEITEALTATQTPESGLTERNAEVLTGLLTYDDIHLKHAAVQGIANSAAFTKNQITLREAEVLPRLSKLLELQRMSLWLRHAGSDTATCVPTLVDISLDADTGLATRLSSLQALTNLSAEGEHHGHYTRLVQQLYTLLTKSWDPALRLQGLKILVNLSCNPDMVPHLLAAKAPEGLLTLLDPAKTDEGLILRFITFLDNVVQVKQDRHITPSSLPSTDKAASPETMYSALLGLGNVADLKNKVFLLFKHTNNEVRQHANRIYNSLK</sequence>
<dbReference type="Pfam" id="PF04826">
    <property type="entry name" value="Arm_2"/>
    <property type="match status" value="1"/>
</dbReference>
<reference evidence="9" key="1">
    <citation type="submission" date="2022-11" db="EMBL/GenBank/DDBJ databases">
        <title>Centuries of genome instability and evolution in soft-shell clam transmissible cancer (bioRxiv).</title>
        <authorList>
            <person name="Hart S.F.M."/>
            <person name="Yonemitsu M.A."/>
            <person name="Giersch R.M."/>
            <person name="Beal B.F."/>
            <person name="Arriagada G."/>
            <person name="Davis B.W."/>
            <person name="Ostrander E.A."/>
            <person name="Goff S.P."/>
            <person name="Metzger M.J."/>
        </authorList>
    </citation>
    <scope>NUCLEOTIDE SEQUENCE</scope>
    <source>
        <strain evidence="9">MELC-2E11</strain>
        <tissue evidence="9">Siphon/mantle</tissue>
    </source>
</reference>
<dbReference type="InterPro" id="IPR006911">
    <property type="entry name" value="ARM-rpt_dom"/>
</dbReference>
<dbReference type="Gene3D" id="1.25.10.10">
    <property type="entry name" value="Leucine-rich Repeat Variant"/>
    <property type="match status" value="1"/>
</dbReference>
<evidence type="ECO:0000256" key="3">
    <source>
        <dbReference type="ARBA" id="ARBA00022692"/>
    </source>
</evidence>
<proteinExistence type="predicted"/>
<evidence type="ECO:0000259" key="8">
    <source>
        <dbReference type="Pfam" id="PF04826"/>
    </source>
</evidence>
<dbReference type="Proteomes" id="UP001164746">
    <property type="component" value="Chromosome 14"/>
</dbReference>
<accession>A0ABY7FVX3</accession>
<gene>
    <name evidence="9" type="ORF">MAR_010695</name>
</gene>
<dbReference type="InterPro" id="IPR051303">
    <property type="entry name" value="Armcx_regulator"/>
</dbReference>
<keyword evidence="3" id="KW-0812">Transmembrane</keyword>
<dbReference type="PANTHER" id="PTHR15712">
    <property type="entry name" value="ARMADILLO REPEAT CONTAINING PROTEIN"/>
    <property type="match status" value="1"/>
</dbReference>
<evidence type="ECO:0000256" key="2">
    <source>
        <dbReference type="ARBA" id="ARBA00004325"/>
    </source>
</evidence>
<evidence type="ECO:0000256" key="5">
    <source>
        <dbReference type="ARBA" id="ARBA00023128"/>
    </source>
</evidence>
<feature type="compositionally biased region" description="Polar residues" evidence="7">
    <location>
        <begin position="210"/>
        <end position="220"/>
    </location>
</feature>
<feature type="domain" description="Armadillo repeat-containing" evidence="8">
    <location>
        <begin position="401"/>
        <end position="504"/>
    </location>
</feature>
<name>A0ABY7FVX3_MYAAR</name>
<feature type="region of interest" description="Disordered" evidence="7">
    <location>
        <begin position="183"/>
        <end position="220"/>
    </location>
</feature>
<evidence type="ECO:0000256" key="4">
    <source>
        <dbReference type="ARBA" id="ARBA00022989"/>
    </source>
</evidence>
<protein>
    <submittedName>
        <fullName evidence="9">ARM10-like protein</fullName>
    </submittedName>
</protein>
<evidence type="ECO:0000256" key="6">
    <source>
        <dbReference type="ARBA" id="ARBA00023136"/>
    </source>
</evidence>
<comment type="subcellular location">
    <subcellularLocation>
        <location evidence="1">Membrane</location>
        <topology evidence="1">Single-pass membrane protein</topology>
    </subcellularLocation>
    <subcellularLocation>
        <location evidence="2">Mitochondrion membrane</location>
    </subcellularLocation>
</comment>
<keyword evidence="5" id="KW-0496">Mitochondrion</keyword>
<dbReference type="InterPro" id="IPR011989">
    <property type="entry name" value="ARM-like"/>
</dbReference>
<dbReference type="InterPro" id="IPR016024">
    <property type="entry name" value="ARM-type_fold"/>
</dbReference>
<evidence type="ECO:0000256" key="1">
    <source>
        <dbReference type="ARBA" id="ARBA00004167"/>
    </source>
</evidence>
<evidence type="ECO:0000313" key="9">
    <source>
        <dbReference type="EMBL" id="WAR24991.1"/>
    </source>
</evidence>